<evidence type="ECO:0000313" key="2">
    <source>
        <dbReference type="EMBL" id="PQP93375.1"/>
    </source>
</evidence>
<keyword evidence="1" id="KW-1133">Transmembrane helix</keyword>
<protein>
    <submittedName>
        <fullName evidence="2">Ice-structuring protein 4-like</fullName>
    </submittedName>
</protein>
<reference evidence="2 3" key="1">
    <citation type="submission" date="2018-02" db="EMBL/GenBank/DDBJ databases">
        <title>Draft genome of wild Prunus yedoensis var. nudiflora.</title>
        <authorList>
            <person name="Baek S."/>
            <person name="Kim J.-H."/>
            <person name="Choi K."/>
            <person name="Kim G.-B."/>
            <person name="Cho A."/>
            <person name="Jang H."/>
            <person name="Shin C.-H."/>
            <person name="Yu H.-J."/>
            <person name="Mun J.-H."/>
        </authorList>
    </citation>
    <scope>NUCLEOTIDE SEQUENCE [LARGE SCALE GENOMIC DNA]</scope>
    <source>
        <strain evidence="3">cv. Jeju island</strain>
        <tissue evidence="2">Leaf</tissue>
    </source>
</reference>
<accession>A0A314YV64</accession>
<keyword evidence="3" id="KW-1185">Reference proteome</keyword>
<keyword evidence="1" id="KW-0812">Transmembrane</keyword>
<sequence>MNGVKLVWKTMSGDFPELVRKIHEIVQFMDNWKMKTLCTVGVSVASSVAMVVSCGFIARAQLNGVSVASSVEQGETGFEVHVLVYGK</sequence>
<comment type="caution">
    <text evidence="2">The sequence shown here is derived from an EMBL/GenBank/DDBJ whole genome shotgun (WGS) entry which is preliminary data.</text>
</comment>
<evidence type="ECO:0000256" key="1">
    <source>
        <dbReference type="SAM" id="Phobius"/>
    </source>
</evidence>
<keyword evidence="1" id="KW-0472">Membrane</keyword>
<evidence type="ECO:0000313" key="3">
    <source>
        <dbReference type="Proteomes" id="UP000250321"/>
    </source>
</evidence>
<gene>
    <name evidence="2" type="ORF">Pyn_21122</name>
</gene>
<dbReference type="Proteomes" id="UP000250321">
    <property type="component" value="Unassembled WGS sequence"/>
</dbReference>
<organism evidence="2 3">
    <name type="scientific">Prunus yedoensis var. nudiflora</name>
    <dbReference type="NCBI Taxonomy" id="2094558"/>
    <lineage>
        <taxon>Eukaryota</taxon>
        <taxon>Viridiplantae</taxon>
        <taxon>Streptophyta</taxon>
        <taxon>Embryophyta</taxon>
        <taxon>Tracheophyta</taxon>
        <taxon>Spermatophyta</taxon>
        <taxon>Magnoliopsida</taxon>
        <taxon>eudicotyledons</taxon>
        <taxon>Gunneridae</taxon>
        <taxon>Pentapetalae</taxon>
        <taxon>rosids</taxon>
        <taxon>fabids</taxon>
        <taxon>Rosales</taxon>
        <taxon>Rosaceae</taxon>
        <taxon>Amygdaloideae</taxon>
        <taxon>Amygdaleae</taxon>
        <taxon>Prunus</taxon>
    </lineage>
</organism>
<feature type="transmembrane region" description="Helical" evidence="1">
    <location>
        <begin position="37"/>
        <end position="58"/>
    </location>
</feature>
<proteinExistence type="predicted"/>
<name>A0A314YV64_PRUYE</name>
<dbReference type="AlphaFoldDB" id="A0A314YV64"/>
<dbReference type="EMBL" id="PJQY01002464">
    <property type="protein sequence ID" value="PQP93375.1"/>
    <property type="molecule type" value="Genomic_DNA"/>
</dbReference>